<evidence type="ECO:0000313" key="2">
    <source>
        <dbReference type="Proteomes" id="UP001162156"/>
    </source>
</evidence>
<accession>A0AAV8XEZ1</accession>
<dbReference type="AlphaFoldDB" id="A0AAV8XEZ1"/>
<organism evidence="1 2">
    <name type="scientific">Rhamnusium bicolor</name>
    <dbReference type="NCBI Taxonomy" id="1586634"/>
    <lineage>
        <taxon>Eukaryota</taxon>
        <taxon>Metazoa</taxon>
        <taxon>Ecdysozoa</taxon>
        <taxon>Arthropoda</taxon>
        <taxon>Hexapoda</taxon>
        <taxon>Insecta</taxon>
        <taxon>Pterygota</taxon>
        <taxon>Neoptera</taxon>
        <taxon>Endopterygota</taxon>
        <taxon>Coleoptera</taxon>
        <taxon>Polyphaga</taxon>
        <taxon>Cucujiformia</taxon>
        <taxon>Chrysomeloidea</taxon>
        <taxon>Cerambycidae</taxon>
        <taxon>Lepturinae</taxon>
        <taxon>Rhagiini</taxon>
        <taxon>Rhamnusium</taxon>
    </lineage>
</organism>
<dbReference type="PANTHER" id="PTHR33480:SF5">
    <property type="entry name" value="SI:DKEY-51D8.9"/>
    <property type="match status" value="1"/>
</dbReference>
<protein>
    <recommendedName>
        <fullName evidence="3">C2H2-type domain-containing protein</fullName>
    </recommendedName>
</protein>
<reference evidence="1" key="1">
    <citation type="journal article" date="2023" name="Insect Mol. Biol.">
        <title>Genome sequencing provides insights into the evolution of gene families encoding plant cell wall-degrading enzymes in longhorned beetles.</title>
        <authorList>
            <person name="Shin N.R."/>
            <person name="Okamura Y."/>
            <person name="Kirsch R."/>
            <person name="Pauchet Y."/>
        </authorList>
    </citation>
    <scope>NUCLEOTIDE SEQUENCE</scope>
    <source>
        <strain evidence="1">RBIC_L_NR</strain>
    </source>
</reference>
<keyword evidence="2" id="KW-1185">Reference proteome</keyword>
<evidence type="ECO:0008006" key="3">
    <source>
        <dbReference type="Google" id="ProtNLM"/>
    </source>
</evidence>
<dbReference type="PANTHER" id="PTHR33480">
    <property type="entry name" value="SET DOMAIN-CONTAINING PROTEIN-RELATED"/>
    <property type="match status" value="1"/>
</dbReference>
<gene>
    <name evidence="1" type="ORF">NQ314_011821</name>
</gene>
<dbReference type="EMBL" id="JANEYF010003317">
    <property type="protein sequence ID" value="KAJ8937507.1"/>
    <property type="molecule type" value="Genomic_DNA"/>
</dbReference>
<proteinExistence type="predicted"/>
<comment type="caution">
    <text evidence="1">The sequence shown here is derived from an EMBL/GenBank/DDBJ whole genome shotgun (WGS) entry which is preliminary data.</text>
</comment>
<dbReference type="Proteomes" id="UP001162156">
    <property type="component" value="Unassembled WGS sequence"/>
</dbReference>
<name>A0AAV8XEZ1_9CUCU</name>
<sequence>MKKLVVVEEECGIKKDRCPYCNKDVTNFSRHLFRKHSREESVSKILEVPKGSNERKKFIDLLRKQGNFSVYSEHIVRPVQRPTSSSTKITLSDDFLPCKYCKGLYKRNSLSKHAKKCFFNNGNDFAIRYSREKVKPY</sequence>
<evidence type="ECO:0000313" key="1">
    <source>
        <dbReference type="EMBL" id="KAJ8937507.1"/>
    </source>
</evidence>